<keyword evidence="2" id="KW-0597">Phosphoprotein</keyword>
<reference evidence="9" key="2">
    <citation type="submission" date="2025-09" db="UniProtKB">
        <authorList>
            <consortium name="Ensembl"/>
        </authorList>
    </citation>
    <scope>IDENTIFICATION</scope>
</reference>
<dbReference type="InterPro" id="IPR051082">
    <property type="entry name" value="Pentapeptide-BTB/POZ_domain"/>
</dbReference>
<evidence type="ECO:0000256" key="6">
    <source>
        <dbReference type="ARBA" id="ARBA00073142"/>
    </source>
</evidence>
<dbReference type="SUPFAM" id="SSF141571">
    <property type="entry name" value="Pentapeptide repeat-like"/>
    <property type="match status" value="1"/>
</dbReference>
<dbReference type="PROSITE" id="PS50097">
    <property type="entry name" value="BTB"/>
    <property type="match status" value="1"/>
</dbReference>
<evidence type="ECO:0000259" key="7">
    <source>
        <dbReference type="PROSITE" id="PS50097"/>
    </source>
</evidence>
<dbReference type="Pfam" id="PF11834">
    <property type="entry name" value="KHA"/>
    <property type="match status" value="1"/>
</dbReference>
<dbReference type="Pfam" id="PF02214">
    <property type="entry name" value="BTB_2"/>
    <property type="match status" value="1"/>
</dbReference>
<dbReference type="SUPFAM" id="SSF54695">
    <property type="entry name" value="POZ domain"/>
    <property type="match status" value="1"/>
</dbReference>
<evidence type="ECO:0000313" key="9">
    <source>
        <dbReference type="Ensembl" id="ENSCCRP00010116204.1"/>
    </source>
</evidence>
<dbReference type="InterPro" id="IPR003131">
    <property type="entry name" value="T1-type_BTB"/>
</dbReference>
<keyword evidence="10" id="KW-1185">Reference proteome</keyword>
<feature type="domain" description="KHA" evidence="8">
    <location>
        <begin position="3"/>
        <end position="82"/>
    </location>
</feature>
<keyword evidence="4" id="KW-0833">Ubl conjugation pathway</keyword>
<evidence type="ECO:0000313" key="10">
    <source>
        <dbReference type="Proteomes" id="UP000694427"/>
    </source>
</evidence>
<dbReference type="CDD" id="cd18368">
    <property type="entry name" value="BTB_POZ_KCTD9"/>
    <property type="match status" value="1"/>
</dbReference>
<evidence type="ECO:0000256" key="5">
    <source>
        <dbReference type="ARBA" id="ARBA00053523"/>
    </source>
</evidence>
<feature type="domain" description="BTB" evidence="7">
    <location>
        <begin position="91"/>
        <end position="161"/>
    </location>
</feature>
<dbReference type="InterPro" id="IPR001646">
    <property type="entry name" value="5peptide_repeat"/>
</dbReference>
<dbReference type="Gene3D" id="3.30.710.10">
    <property type="entry name" value="Potassium Channel Kv1.1, Chain A"/>
    <property type="match status" value="1"/>
</dbReference>
<dbReference type="AlphaFoldDB" id="A0A8C1RJH7"/>
<proteinExistence type="predicted"/>
<dbReference type="GO" id="GO:0051260">
    <property type="term" value="P:protein homooligomerization"/>
    <property type="evidence" value="ECO:0007669"/>
    <property type="project" value="InterPro"/>
</dbReference>
<dbReference type="Ensembl" id="ENSCCRT00010129148.1">
    <property type="protein sequence ID" value="ENSCCRP00010116204.1"/>
    <property type="gene ID" value="ENSCCRG00010050838.1"/>
</dbReference>
<dbReference type="PROSITE" id="PS51490">
    <property type="entry name" value="KHA"/>
    <property type="match status" value="1"/>
</dbReference>
<dbReference type="InterPro" id="IPR000210">
    <property type="entry name" value="BTB/POZ_dom"/>
</dbReference>
<dbReference type="InterPro" id="IPR036572">
    <property type="entry name" value="Doublecortin_dom_sf"/>
</dbReference>
<dbReference type="GO" id="GO:0035556">
    <property type="term" value="P:intracellular signal transduction"/>
    <property type="evidence" value="ECO:0007669"/>
    <property type="project" value="InterPro"/>
</dbReference>
<gene>
    <name evidence="9" type="primary">LOC109097180</name>
</gene>
<organism evidence="9 10">
    <name type="scientific">Cyprinus carpio</name>
    <name type="common">Common carp</name>
    <dbReference type="NCBI Taxonomy" id="7962"/>
    <lineage>
        <taxon>Eukaryota</taxon>
        <taxon>Metazoa</taxon>
        <taxon>Chordata</taxon>
        <taxon>Craniata</taxon>
        <taxon>Vertebrata</taxon>
        <taxon>Euteleostomi</taxon>
        <taxon>Actinopterygii</taxon>
        <taxon>Neopterygii</taxon>
        <taxon>Teleostei</taxon>
        <taxon>Ostariophysi</taxon>
        <taxon>Cypriniformes</taxon>
        <taxon>Cyprinidae</taxon>
        <taxon>Cyprininae</taxon>
        <taxon>Cyprinus</taxon>
    </lineage>
</organism>
<dbReference type="PANTHER" id="PTHR14136">
    <property type="entry name" value="BTB_POZ DOMAIN-CONTAINING PROTEIN KCTD9"/>
    <property type="match status" value="1"/>
</dbReference>
<dbReference type="FunFam" id="3.30.710.10:FF:000044">
    <property type="entry name" value="BTB/POZ domain-containing protein KCTD9 isoform X1"/>
    <property type="match status" value="1"/>
</dbReference>
<accession>A0A8C1RJH7</accession>
<dbReference type="InterPro" id="IPR021789">
    <property type="entry name" value="KHA_dom"/>
</dbReference>
<evidence type="ECO:0000256" key="4">
    <source>
        <dbReference type="ARBA" id="ARBA00022786"/>
    </source>
</evidence>
<dbReference type="FunFam" id="2.160.20.80:FF:000002">
    <property type="entry name" value="Potassium channel tetramerization domain-containing 9a"/>
    <property type="match status" value="1"/>
</dbReference>
<sequence>MRRVTLFVNGTSKNGKVVAVYGTLSDLLSVASNKLGIRACNLYNGKGGLIDDIALIRDDDVLYVSEGDAFINPQSDGKMSDEISGSQTDWLTLNIGGRLFTTTRSTLVSKEPDSMLAHMFREKDVWGNKQDERGAYLIDRSPEYFEPILNYLRHGQIIVNEGINLFGVLEEARFFGIEQMAEQLEVAIKNSHPPEDHSPLSRKEFIRFLLATPTKSELRCQGANLQGVKMLCSNAEGASLKGCNFEDPSGLKANLEGANLKGVDMEGSQMTGINLRVATLKNAKLKNCNLRGATLAGTDLENCDLSGCDLQEANLRGSNVKGAIFEEMLTPLHMSQSVR</sequence>
<name>A0A8C1RJH7_CYPCA</name>
<dbReference type="Pfam" id="PF00805">
    <property type="entry name" value="Pentapeptide"/>
    <property type="match status" value="2"/>
</dbReference>
<dbReference type="InterPro" id="IPR011333">
    <property type="entry name" value="SKP1/BTB/POZ_sf"/>
</dbReference>
<protein>
    <recommendedName>
        <fullName evidence="6">BTB/POZ domain-containing protein KCTD9</fullName>
    </recommendedName>
</protein>
<evidence type="ECO:0000256" key="1">
    <source>
        <dbReference type="ARBA" id="ARBA00004906"/>
    </source>
</evidence>
<evidence type="ECO:0000259" key="8">
    <source>
        <dbReference type="PROSITE" id="PS51490"/>
    </source>
</evidence>
<dbReference type="CDD" id="cd17073">
    <property type="entry name" value="KHA"/>
    <property type="match status" value="1"/>
</dbReference>
<dbReference type="SMART" id="SM00225">
    <property type="entry name" value="BTB"/>
    <property type="match status" value="1"/>
</dbReference>
<dbReference type="Proteomes" id="UP000694427">
    <property type="component" value="Unplaced"/>
</dbReference>
<evidence type="ECO:0000256" key="2">
    <source>
        <dbReference type="ARBA" id="ARBA00022553"/>
    </source>
</evidence>
<dbReference type="SUPFAM" id="SSF89837">
    <property type="entry name" value="Doublecortin (DC)"/>
    <property type="match status" value="1"/>
</dbReference>
<evidence type="ECO:0000256" key="3">
    <source>
        <dbReference type="ARBA" id="ARBA00022737"/>
    </source>
</evidence>
<comment type="function">
    <text evidence="5">Substrate-specific adapter of a BCR (BTB-CUL3-RBX1) E3 ubiquitin-protein ligase complex, which mediates the ubiquitination of target proteins, leading to their degradation by the proteasome.</text>
</comment>
<dbReference type="Gene3D" id="2.160.20.80">
    <property type="entry name" value="E3 ubiquitin-protein ligase SopA"/>
    <property type="match status" value="1"/>
</dbReference>
<reference evidence="9" key="1">
    <citation type="submission" date="2025-08" db="UniProtKB">
        <authorList>
            <consortium name="Ensembl"/>
        </authorList>
    </citation>
    <scope>IDENTIFICATION</scope>
</reference>
<dbReference type="PANTHER" id="PTHR14136:SF17">
    <property type="entry name" value="BTB_POZ DOMAIN-CONTAINING PROTEIN KCTD9"/>
    <property type="match status" value="1"/>
</dbReference>
<comment type="pathway">
    <text evidence="1">Protein modification; protein ubiquitination.</text>
</comment>
<keyword evidence="3" id="KW-0677">Repeat</keyword>